<protein>
    <recommendedName>
        <fullName evidence="3 5">acylphosphatase</fullName>
        <ecNumber evidence="2 5">3.6.1.7</ecNumber>
    </recommendedName>
</protein>
<dbReference type="EMBL" id="FMAO01000002">
    <property type="protein sequence ID" value="SCB84220.1"/>
    <property type="molecule type" value="Genomic_DNA"/>
</dbReference>
<comment type="similarity">
    <text evidence="1 6">Belongs to the acylphosphatase family.</text>
</comment>
<keyword evidence="9" id="KW-1185">Reference proteome</keyword>
<feature type="domain" description="Acylphosphatase-like" evidence="7">
    <location>
        <begin position="4"/>
        <end position="91"/>
    </location>
</feature>
<gene>
    <name evidence="8" type="ORF">GA0061074_102129</name>
</gene>
<evidence type="ECO:0000256" key="6">
    <source>
        <dbReference type="RuleBase" id="RU004168"/>
    </source>
</evidence>
<evidence type="ECO:0000313" key="8">
    <source>
        <dbReference type="EMBL" id="SCB84220.1"/>
    </source>
</evidence>
<dbReference type="InterPro" id="IPR001792">
    <property type="entry name" value="Acylphosphatase-like_dom"/>
</dbReference>
<evidence type="ECO:0000256" key="1">
    <source>
        <dbReference type="ARBA" id="ARBA00005614"/>
    </source>
</evidence>
<feature type="active site" evidence="5">
    <location>
        <position position="37"/>
    </location>
</feature>
<evidence type="ECO:0000256" key="2">
    <source>
        <dbReference type="ARBA" id="ARBA00012150"/>
    </source>
</evidence>
<dbReference type="Gene3D" id="3.30.70.100">
    <property type="match status" value="1"/>
</dbReference>
<evidence type="ECO:0000313" key="9">
    <source>
        <dbReference type="Proteomes" id="UP000199268"/>
    </source>
</evidence>
<dbReference type="PROSITE" id="PS00150">
    <property type="entry name" value="ACYLPHOSPHATASE_1"/>
    <property type="match status" value="1"/>
</dbReference>
<dbReference type="PROSITE" id="PS51160">
    <property type="entry name" value="ACYLPHOSPHATASE_3"/>
    <property type="match status" value="1"/>
</dbReference>
<dbReference type="PANTHER" id="PTHR47268">
    <property type="entry name" value="ACYLPHOSPHATASE"/>
    <property type="match status" value="1"/>
</dbReference>
<dbReference type="AlphaFoldDB" id="A0A1C3ZPR5"/>
<accession>A0A1C3ZPR5</accession>
<evidence type="ECO:0000256" key="5">
    <source>
        <dbReference type="PROSITE-ProRule" id="PRU00520"/>
    </source>
</evidence>
<sequence length="91" mass="10097">MSIAKKIIVRGRVQGVGFRYTTTQLAKELGVTGTVWNESDGSVHIEAQAEESVLKEFISKVDDSPSPYGRVDSLNVTDIAVNENRNKFREI</sequence>
<dbReference type="InterPro" id="IPR020456">
    <property type="entry name" value="Acylphosphatase"/>
</dbReference>
<dbReference type="PANTHER" id="PTHR47268:SF4">
    <property type="entry name" value="ACYLPHOSPHATASE"/>
    <property type="match status" value="1"/>
</dbReference>
<organism evidence="8 9">
    <name type="scientific">Weissella bombi</name>
    <dbReference type="NCBI Taxonomy" id="1505725"/>
    <lineage>
        <taxon>Bacteria</taxon>
        <taxon>Bacillati</taxon>
        <taxon>Bacillota</taxon>
        <taxon>Bacilli</taxon>
        <taxon>Lactobacillales</taxon>
        <taxon>Lactobacillaceae</taxon>
        <taxon>Weissella</taxon>
    </lineage>
</organism>
<dbReference type="Proteomes" id="UP000199268">
    <property type="component" value="Unassembled WGS sequence"/>
</dbReference>
<evidence type="ECO:0000256" key="3">
    <source>
        <dbReference type="ARBA" id="ARBA00015991"/>
    </source>
</evidence>
<dbReference type="InterPro" id="IPR017968">
    <property type="entry name" value="Acylphosphatase_CS"/>
</dbReference>
<evidence type="ECO:0000259" key="7">
    <source>
        <dbReference type="PROSITE" id="PS51160"/>
    </source>
</evidence>
<feature type="active site" evidence="5">
    <location>
        <position position="19"/>
    </location>
</feature>
<evidence type="ECO:0000256" key="4">
    <source>
        <dbReference type="ARBA" id="ARBA00047645"/>
    </source>
</evidence>
<dbReference type="EC" id="3.6.1.7" evidence="2 5"/>
<dbReference type="STRING" id="1505725.GA0061074_102129"/>
<reference evidence="9" key="1">
    <citation type="submission" date="2016-08" db="EMBL/GenBank/DDBJ databases">
        <authorList>
            <person name="Varghese N."/>
            <person name="Submissions Spin"/>
        </authorList>
    </citation>
    <scope>NUCLEOTIDE SEQUENCE [LARGE SCALE GENOMIC DNA]</scope>
    <source>
        <strain evidence="9">R-53094</strain>
    </source>
</reference>
<dbReference type="Pfam" id="PF00708">
    <property type="entry name" value="Acylphosphatase"/>
    <property type="match status" value="1"/>
</dbReference>
<name>A0A1C3ZPR5_9LACO</name>
<proteinExistence type="inferred from homology"/>
<dbReference type="InterPro" id="IPR036046">
    <property type="entry name" value="Acylphosphatase-like_dom_sf"/>
</dbReference>
<comment type="catalytic activity">
    <reaction evidence="4 5">
        <text>an acyl phosphate + H2O = a carboxylate + phosphate + H(+)</text>
        <dbReference type="Rhea" id="RHEA:14965"/>
        <dbReference type="ChEBI" id="CHEBI:15377"/>
        <dbReference type="ChEBI" id="CHEBI:15378"/>
        <dbReference type="ChEBI" id="CHEBI:29067"/>
        <dbReference type="ChEBI" id="CHEBI:43474"/>
        <dbReference type="ChEBI" id="CHEBI:59918"/>
        <dbReference type="EC" id="3.6.1.7"/>
    </reaction>
</comment>
<dbReference type="GO" id="GO:0003998">
    <property type="term" value="F:acylphosphatase activity"/>
    <property type="evidence" value="ECO:0007669"/>
    <property type="project" value="UniProtKB-EC"/>
</dbReference>
<dbReference type="OrthoDB" id="9808093at2"/>
<dbReference type="RefSeq" id="WP_092461634.1">
    <property type="nucleotide sequence ID" value="NZ_BJEE01000001.1"/>
</dbReference>
<dbReference type="SUPFAM" id="SSF54975">
    <property type="entry name" value="Acylphosphatase/BLUF domain-like"/>
    <property type="match status" value="1"/>
</dbReference>
<keyword evidence="5" id="KW-0378">Hydrolase</keyword>